<dbReference type="PANTHER" id="PTHR43788">
    <property type="entry name" value="DNA2/NAM7 HELICASE FAMILY MEMBER"/>
    <property type="match status" value="1"/>
</dbReference>
<dbReference type="Pfam" id="PF14490">
    <property type="entry name" value="HHH_RecD2"/>
    <property type="match status" value="1"/>
</dbReference>
<comment type="caution">
    <text evidence="5">The sequence shown here is derived from an EMBL/GenBank/DDBJ whole genome shotgun (WGS) entry which is preliminary data.</text>
</comment>
<dbReference type="InterPro" id="IPR050534">
    <property type="entry name" value="Coronavir_polyprotein_1ab"/>
</dbReference>
<dbReference type="InterPro" id="IPR029493">
    <property type="entry name" value="RecD2-like_HHH"/>
</dbReference>
<organism evidence="5 6">
    <name type="scientific">Bacillus cereus</name>
    <dbReference type="NCBI Taxonomy" id="1396"/>
    <lineage>
        <taxon>Bacteria</taxon>
        <taxon>Bacillati</taxon>
        <taxon>Bacillota</taxon>
        <taxon>Bacilli</taxon>
        <taxon>Bacillales</taxon>
        <taxon>Bacillaceae</taxon>
        <taxon>Bacillus</taxon>
        <taxon>Bacillus cereus group</taxon>
    </lineage>
</organism>
<accession>A0A2B9Q2Q3</accession>
<proteinExistence type="predicted"/>
<dbReference type="EMBL" id="NUIL01000015">
    <property type="protein sequence ID" value="PGO29183.1"/>
    <property type="molecule type" value="Genomic_DNA"/>
</dbReference>
<dbReference type="AlphaFoldDB" id="A0A2B9Q2Q3"/>
<dbReference type="Proteomes" id="UP000223777">
    <property type="component" value="Unassembled WGS sequence"/>
</dbReference>
<feature type="domain" description="ATP-dependent RecD2 DNA helicase-like helix-hairpin-helix" evidence="4">
    <location>
        <begin position="157"/>
        <end position="247"/>
    </location>
</feature>
<dbReference type="Pfam" id="PF14520">
    <property type="entry name" value="HHH_5"/>
    <property type="match status" value="1"/>
</dbReference>
<sequence length="771" mass="87283">MTTVKGTAKLKKIMFPRGVYETSGGFTIASFEPIDTEEGNIELNPSFGTFSIKGEMPPLKEGAEYYFIAEEGERHPTFGLGYELAFMRQNIDLDASDKDSVRRFLEIVLTQRQADALCEAFENPIAVIEEKDLKRLCQADGIGMKTAKRIIDLYESQKDYSEAYIELGKYELTPKTIRKITDYYGSPELAIQKVKENPYLLMEIDGFGFKKCDKMFLQLGGDVHAHVRIKSFLVHVLQEEAGKGHTWSPPIDLLRATFEFIPNVDKTIVGKMLVEDTDTFYMTEDKGKISLTGFQRLEDLVAKELHRILKAKNDFDYKGWEVAVDAIEELQGWKFTEQQRNEAMVMMLDNNISILQGYGGTGKTTTLKAVADFLEQKGYLYAQCALSGKASSNLALVTGKDGSTIHRLLGYSPANLGTGFYYHSNNKLPYDIIIIDEISMVDARLFGHLLLAIRTGAKIIMLGDSQQLESIGIPVMMPMIESGMIPTMTLTQIHRQAQKSAVVTDSIAIRQGVQVLGRETGRVVHGELQDLEYDLIEDDEKIFLHVMREFYKYSQTESILDIQILTQQREKGKASCLLLNNACQKIYNPQDAKKEEHFIGKVNKKVIDGIETEEREGYYLREGDKVINIKNNYDSVDEFGASSPVFNGNIGILERFDMDEEGDKFMLINFEGIGNVRIYEGNYRSIELAYCITIHKSQGSSNKIIILALPFHFTLNSRQLFYTAITRTRNHCVVIATKKTIVKAIQKDDVSNKRTYLAEYLQKLDKESKIA</sequence>
<dbReference type="RefSeq" id="WP_098764299.1">
    <property type="nucleotide sequence ID" value="NZ_NUIL01000015.1"/>
</dbReference>
<dbReference type="CDD" id="cd18809">
    <property type="entry name" value="SF1_C_RecD"/>
    <property type="match status" value="1"/>
</dbReference>
<dbReference type="Gene3D" id="3.40.50.300">
    <property type="entry name" value="P-loop containing nucleotide triphosphate hydrolases"/>
    <property type="match status" value="2"/>
</dbReference>
<dbReference type="InterPro" id="IPR027417">
    <property type="entry name" value="P-loop_NTPase"/>
</dbReference>
<reference evidence="5 6" key="1">
    <citation type="submission" date="2017-09" db="EMBL/GenBank/DDBJ databases">
        <title>Large-scale bioinformatics analysis of Bacillus genomes uncovers conserved roles of natural products in bacterial physiology.</title>
        <authorList>
            <consortium name="Agbiome Team Llc"/>
            <person name="Bleich R.M."/>
            <person name="Grubbs K.J."/>
            <person name="Santa Maria K.C."/>
            <person name="Allen S.E."/>
            <person name="Farag S."/>
            <person name="Shank E.A."/>
            <person name="Bowers A."/>
        </authorList>
    </citation>
    <scope>NUCLEOTIDE SEQUENCE [LARGE SCALE GENOMIC DNA]</scope>
    <source>
        <strain evidence="5 6">AFS050027</strain>
    </source>
</reference>
<protein>
    <submittedName>
        <fullName evidence="5">RecD/TraA family helicase</fullName>
    </submittedName>
</protein>
<dbReference type="Gene3D" id="2.30.30.940">
    <property type="match status" value="1"/>
</dbReference>
<evidence type="ECO:0000256" key="1">
    <source>
        <dbReference type="ARBA" id="ARBA00022741"/>
    </source>
</evidence>
<evidence type="ECO:0000259" key="4">
    <source>
        <dbReference type="Pfam" id="PF14490"/>
    </source>
</evidence>
<dbReference type="InterPro" id="IPR027785">
    <property type="entry name" value="UvrD-like_helicase_C"/>
</dbReference>
<gene>
    <name evidence="5" type="ORF">CN984_12110</name>
</gene>
<evidence type="ECO:0000259" key="3">
    <source>
        <dbReference type="Pfam" id="PF13538"/>
    </source>
</evidence>
<keyword evidence="5" id="KW-0378">Hydrolase</keyword>
<keyword evidence="5" id="KW-0347">Helicase</keyword>
<evidence type="ECO:0000313" key="6">
    <source>
        <dbReference type="Proteomes" id="UP000223777"/>
    </source>
</evidence>
<dbReference type="Pfam" id="PF13604">
    <property type="entry name" value="AAA_30"/>
    <property type="match status" value="1"/>
</dbReference>
<keyword evidence="1" id="KW-0547">Nucleotide-binding</keyword>
<dbReference type="CDD" id="cd17933">
    <property type="entry name" value="DEXSc_RecD-like"/>
    <property type="match status" value="1"/>
</dbReference>
<dbReference type="Pfam" id="PF13538">
    <property type="entry name" value="UvrD_C_2"/>
    <property type="match status" value="1"/>
</dbReference>
<evidence type="ECO:0000313" key="5">
    <source>
        <dbReference type="EMBL" id="PGO29183.1"/>
    </source>
</evidence>
<keyword evidence="2" id="KW-0067">ATP-binding</keyword>
<name>A0A2B9Q2Q3_BACCE</name>
<dbReference type="SUPFAM" id="SSF52540">
    <property type="entry name" value="P-loop containing nucleoside triphosphate hydrolases"/>
    <property type="match status" value="1"/>
</dbReference>
<dbReference type="GO" id="GO:0003678">
    <property type="term" value="F:DNA helicase activity"/>
    <property type="evidence" value="ECO:0007669"/>
    <property type="project" value="UniProtKB-ARBA"/>
</dbReference>
<evidence type="ECO:0000256" key="2">
    <source>
        <dbReference type="ARBA" id="ARBA00022840"/>
    </source>
</evidence>
<dbReference type="Gene3D" id="1.10.10.2220">
    <property type="match status" value="1"/>
</dbReference>
<dbReference type="GO" id="GO:0005524">
    <property type="term" value="F:ATP binding"/>
    <property type="evidence" value="ECO:0007669"/>
    <property type="project" value="UniProtKB-KW"/>
</dbReference>
<dbReference type="PANTHER" id="PTHR43788:SF6">
    <property type="entry name" value="DNA HELICASE B"/>
    <property type="match status" value="1"/>
</dbReference>
<feature type="domain" description="UvrD-like helicase C-terminal" evidence="3">
    <location>
        <begin position="688"/>
        <end position="735"/>
    </location>
</feature>